<dbReference type="EMBL" id="JACGWK010000001">
    <property type="protein sequence ID" value="KAL0379889.1"/>
    <property type="molecule type" value="Genomic_DNA"/>
</dbReference>
<organism evidence="1">
    <name type="scientific">Sesamum angustifolium</name>
    <dbReference type="NCBI Taxonomy" id="2727405"/>
    <lineage>
        <taxon>Eukaryota</taxon>
        <taxon>Viridiplantae</taxon>
        <taxon>Streptophyta</taxon>
        <taxon>Embryophyta</taxon>
        <taxon>Tracheophyta</taxon>
        <taxon>Spermatophyta</taxon>
        <taxon>Magnoliopsida</taxon>
        <taxon>eudicotyledons</taxon>
        <taxon>Gunneridae</taxon>
        <taxon>Pentapetalae</taxon>
        <taxon>asterids</taxon>
        <taxon>lamiids</taxon>
        <taxon>Lamiales</taxon>
        <taxon>Pedaliaceae</taxon>
        <taxon>Sesamum</taxon>
    </lineage>
</organism>
<dbReference type="PANTHER" id="PTHR46400:SF5">
    <property type="entry name" value="RING-TYPE DOMAIN-CONTAINING PROTEIN"/>
    <property type="match status" value="1"/>
</dbReference>
<dbReference type="InterPro" id="IPR033276">
    <property type="entry name" value="BB"/>
</dbReference>
<reference evidence="1" key="2">
    <citation type="journal article" date="2024" name="Plant">
        <title>Genomic evolution and insights into agronomic trait innovations of Sesamum species.</title>
        <authorList>
            <person name="Miao H."/>
            <person name="Wang L."/>
            <person name="Qu L."/>
            <person name="Liu H."/>
            <person name="Sun Y."/>
            <person name="Le M."/>
            <person name="Wang Q."/>
            <person name="Wei S."/>
            <person name="Zheng Y."/>
            <person name="Lin W."/>
            <person name="Duan Y."/>
            <person name="Cao H."/>
            <person name="Xiong S."/>
            <person name="Wang X."/>
            <person name="Wei L."/>
            <person name="Li C."/>
            <person name="Ma Q."/>
            <person name="Ju M."/>
            <person name="Zhao R."/>
            <person name="Li G."/>
            <person name="Mu C."/>
            <person name="Tian Q."/>
            <person name="Mei H."/>
            <person name="Zhang T."/>
            <person name="Gao T."/>
            <person name="Zhang H."/>
        </authorList>
    </citation>
    <scope>NUCLEOTIDE SEQUENCE</scope>
    <source>
        <strain evidence="1">G01</strain>
    </source>
</reference>
<accession>A0AAW2RIS6</accession>
<name>A0AAW2RIS6_9LAMI</name>
<dbReference type="GO" id="GO:0016567">
    <property type="term" value="P:protein ubiquitination"/>
    <property type="evidence" value="ECO:0007669"/>
    <property type="project" value="InterPro"/>
</dbReference>
<dbReference type="GO" id="GO:0004842">
    <property type="term" value="F:ubiquitin-protein transferase activity"/>
    <property type="evidence" value="ECO:0007669"/>
    <property type="project" value="InterPro"/>
</dbReference>
<proteinExistence type="predicted"/>
<feature type="non-terminal residue" evidence="1">
    <location>
        <position position="1"/>
    </location>
</feature>
<evidence type="ECO:0000313" key="1">
    <source>
        <dbReference type="EMBL" id="KAL0379889.1"/>
    </source>
</evidence>
<dbReference type="GO" id="GO:0031624">
    <property type="term" value="F:ubiquitin conjugating enzyme binding"/>
    <property type="evidence" value="ECO:0007669"/>
    <property type="project" value="TreeGrafter"/>
</dbReference>
<dbReference type="PANTHER" id="PTHR46400">
    <property type="entry name" value="RING/U-BOX SUPERFAMILY PROTEIN"/>
    <property type="match status" value="1"/>
</dbReference>
<reference evidence="1" key="1">
    <citation type="submission" date="2020-06" db="EMBL/GenBank/DDBJ databases">
        <authorList>
            <person name="Li T."/>
            <person name="Hu X."/>
            <person name="Zhang T."/>
            <person name="Song X."/>
            <person name="Zhang H."/>
            <person name="Dai N."/>
            <person name="Sheng W."/>
            <person name="Hou X."/>
            <person name="Wei L."/>
        </authorList>
    </citation>
    <scope>NUCLEOTIDE SEQUENCE</scope>
    <source>
        <strain evidence="1">G01</strain>
        <tissue evidence="1">Leaf</tissue>
    </source>
</reference>
<protein>
    <submittedName>
        <fullName evidence="1">E3 ubiquitin-protein ligase BIG BROTHER</fullName>
    </submittedName>
</protein>
<gene>
    <name evidence="1" type="ORF">Sangu_0053200</name>
</gene>
<sequence>QVLWQDDIDPDTMTYEELLDLGEAVGTQSRETFARAHKYASDLKTQVWWNLLKTKIWRQVIFCRLGSYFLGNWDLKPTYLNKFYVSSARCDTNGGTDRSICHASMPTILTVAPSGLALTRHVQFATQRYLVTSQGID</sequence>
<comment type="caution">
    <text evidence="1">The sequence shown here is derived from an EMBL/GenBank/DDBJ whole genome shotgun (WGS) entry which is preliminary data.</text>
</comment>
<dbReference type="GO" id="GO:0046621">
    <property type="term" value="P:negative regulation of organ growth"/>
    <property type="evidence" value="ECO:0007669"/>
    <property type="project" value="InterPro"/>
</dbReference>
<dbReference type="AlphaFoldDB" id="A0AAW2RIS6"/>